<keyword evidence="3" id="KW-0488">Methylation</keyword>
<dbReference type="SMART" id="SM00304">
    <property type="entry name" value="HAMP"/>
    <property type="match status" value="1"/>
</dbReference>
<feature type="domain" description="HAMP" evidence="14">
    <location>
        <begin position="352"/>
        <end position="404"/>
    </location>
</feature>
<evidence type="ECO:0000256" key="12">
    <source>
        <dbReference type="SAM" id="Phobius"/>
    </source>
</evidence>
<evidence type="ECO:0000256" key="5">
    <source>
        <dbReference type="ARBA" id="ARBA00022692"/>
    </source>
</evidence>
<dbReference type="SUPFAM" id="SSF58104">
    <property type="entry name" value="Methyl-accepting chemotaxis protein (MCP) signaling domain"/>
    <property type="match status" value="1"/>
</dbReference>
<feature type="region of interest" description="Disordered" evidence="11">
    <location>
        <begin position="413"/>
        <end position="433"/>
    </location>
</feature>
<feature type="transmembrane region" description="Helical" evidence="12">
    <location>
        <begin position="59"/>
        <end position="79"/>
    </location>
</feature>
<dbReference type="PANTHER" id="PTHR32089:SF114">
    <property type="entry name" value="METHYL-ACCEPTING CHEMOTAXIS PROTEIN MCPB"/>
    <property type="match status" value="1"/>
</dbReference>
<evidence type="ECO:0000259" key="14">
    <source>
        <dbReference type="PROSITE" id="PS50885"/>
    </source>
</evidence>
<protein>
    <submittedName>
        <fullName evidence="15">Methyl-accepting chemotaxis protein</fullName>
    </submittedName>
</protein>
<keyword evidence="7 12" id="KW-0472">Membrane</keyword>
<keyword evidence="5 12" id="KW-0812">Transmembrane</keyword>
<feature type="region of interest" description="Disordered" evidence="11">
    <location>
        <begin position="671"/>
        <end position="709"/>
    </location>
</feature>
<proteinExistence type="inferred from homology"/>
<dbReference type="InterPro" id="IPR033479">
    <property type="entry name" value="dCache_1"/>
</dbReference>
<dbReference type="Gene3D" id="3.30.450.20">
    <property type="entry name" value="PAS domain"/>
    <property type="match status" value="2"/>
</dbReference>
<dbReference type="Pfam" id="PF00672">
    <property type="entry name" value="HAMP"/>
    <property type="match status" value="1"/>
</dbReference>
<keyword evidence="2" id="KW-1003">Cell membrane</keyword>
<dbReference type="CDD" id="cd06225">
    <property type="entry name" value="HAMP"/>
    <property type="match status" value="1"/>
</dbReference>
<sequence>MNILTIEKVELLIYTTEMEPIFERDGADTNYDGGIHMTTDRKREKNKGGFFSKSLQRQILIPLITLILAAGGAIGYISYTFSASLTTDELTNSIESQTNVLNESFETFFQGQEQVINHYVEQNELTHFDEQRSDLMETLTNISSSDEAIQTAYLGTEKEGEMLTAPELDLPDDYDPRTRPWYQEATENIGEVIWTEPYIDADTGELVVSAAKTVEAETGTVGVLSLDINMQAILDMINTVEIGDSGYAAIMDQSGKFVVHPDESYIGEDMSGESFYQQISEQDKRSGAVDFSWEEAEKTAGYTLNERLNWIILGTVDKAELAKKSQPILIPIAISILVVLLLSALLTWLIAGRITRPIKTLREKMKTVEEGDLSVDLRHDSTNEIGQLSQSVNEMKESLRSIIRNVTEATTAVSGQSSQLTRSADEVKEGSQQIASTMQELTSGAETQANSSTELSEMMSDFMTKINQAHENGEQIAGTSDDVLDMTKNGSSMMEKSVSQMKNIEGIVKEAVSKVQGLDAQSQQISKLINVINDIAEQTNLLSLNAAIEAARAGEHGKGFAVVANEVRKLAEQVSNSVGDITDIVGNIQHESSSVAASLESGYKEVEEGSRQIGATGETFGDIDQSVRNMVERIQDISANLRDIAENSNSMNESIQEIAAVSEESAAGIEQVSASAQQSTSAMEEVSANAGELSRLAEELEEQTAKYKA</sequence>
<dbReference type="OrthoDB" id="9760371at2"/>
<dbReference type="PROSITE" id="PS50111">
    <property type="entry name" value="CHEMOTAXIS_TRANSDUC_2"/>
    <property type="match status" value="1"/>
</dbReference>
<accession>A0A1G9TEJ9</accession>
<dbReference type="GO" id="GO:0005886">
    <property type="term" value="C:plasma membrane"/>
    <property type="evidence" value="ECO:0007669"/>
    <property type="project" value="UniProtKB-SubCell"/>
</dbReference>
<reference evidence="16" key="1">
    <citation type="submission" date="2016-10" db="EMBL/GenBank/DDBJ databases">
        <authorList>
            <person name="Varghese N."/>
            <person name="Submissions S."/>
        </authorList>
    </citation>
    <scope>NUCLEOTIDE SEQUENCE [LARGE SCALE GENOMIC DNA]</scope>
    <source>
        <strain evidence="16">CGMCC 1.6199</strain>
    </source>
</reference>
<evidence type="ECO:0000256" key="8">
    <source>
        <dbReference type="ARBA" id="ARBA00023224"/>
    </source>
</evidence>
<dbReference type="Pfam" id="PF02743">
    <property type="entry name" value="dCache_1"/>
    <property type="match status" value="1"/>
</dbReference>
<evidence type="ECO:0000256" key="3">
    <source>
        <dbReference type="ARBA" id="ARBA00022481"/>
    </source>
</evidence>
<evidence type="ECO:0000256" key="9">
    <source>
        <dbReference type="ARBA" id="ARBA00029447"/>
    </source>
</evidence>
<dbReference type="AlphaFoldDB" id="A0A1G9TEJ9"/>
<keyword evidence="4" id="KW-0145">Chemotaxis</keyword>
<evidence type="ECO:0000313" key="15">
    <source>
        <dbReference type="EMBL" id="SDM46053.1"/>
    </source>
</evidence>
<evidence type="ECO:0000256" key="6">
    <source>
        <dbReference type="ARBA" id="ARBA00022989"/>
    </source>
</evidence>
<feature type="domain" description="Methyl-accepting transducer" evidence="13">
    <location>
        <begin position="423"/>
        <end position="673"/>
    </location>
</feature>
<organism evidence="15 16">
    <name type="scientific">Sediminibacillus halophilus</name>
    <dbReference type="NCBI Taxonomy" id="482461"/>
    <lineage>
        <taxon>Bacteria</taxon>
        <taxon>Bacillati</taxon>
        <taxon>Bacillota</taxon>
        <taxon>Bacilli</taxon>
        <taxon>Bacillales</taxon>
        <taxon>Bacillaceae</taxon>
        <taxon>Sediminibacillus</taxon>
    </lineage>
</organism>
<dbReference type="PANTHER" id="PTHR32089">
    <property type="entry name" value="METHYL-ACCEPTING CHEMOTAXIS PROTEIN MCPB"/>
    <property type="match status" value="1"/>
</dbReference>
<dbReference type="InterPro" id="IPR004089">
    <property type="entry name" value="MCPsignal_dom"/>
</dbReference>
<evidence type="ECO:0000256" key="7">
    <source>
        <dbReference type="ARBA" id="ARBA00023136"/>
    </source>
</evidence>
<keyword evidence="6 12" id="KW-1133">Transmembrane helix</keyword>
<dbReference type="GO" id="GO:0006935">
    <property type="term" value="P:chemotaxis"/>
    <property type="evidence" value="ECO:0007669"/>
    <property type="project" value="UniProtKB-KW"/>
</dbReference>
<evidence type="ECO:0000259" key="13">
    <source>
        <dbReference type="PROSITE" id="PS50111"/>
    </source>
</evidence>
<gene>
    <name evidence="15" type="ORF">SAMN05216244_2552</name>
</gene>
<comment type="similarity">
    <text evidence="9">Belongs to the methyl-accepting chemotaxis (MCP) protein family.</text>
</comment>
<comment type="subcellular location">
    <subcellularLocation>
        <location evidence="1">Cell membrane</location>
        <topology evidence="1">Multi-pass membrane protein</topology>
    </subcellularLocation>
</comment>
<evidence type="ECO:0000313" key="16">
    <source>
        <dbReference type="Proteomes" id="UP000182347"/>
    </source>
</evidence>
<evidence type="ECO:0000256" key="11">
    <source>
        <dbReference type="SAM" id="MobiDB-lite"/>
    </source>
</evidence>
<evidence type="ECO:0000256" key="10">
    <source>
        <dbReference type="PROSITE-ProRule" id="PRU00284"/>
    </source>
</evidence>
<dbReference type="EMBL" id="FNHF01000003">
    <property type="protein sequence ID" value="SDM46053.1"/>
    <property type="molecule type" value="Genomic_DNA"/>
</dbReference>
<dbReference type="CDD" id="cd12913">
    <property type="entry name" value="PDC1_MCP_like"/>
    <property type="match status" value="1"/>
</dbReference>
<dbReference type="STRING" id="482461.SAMN05216244_2552"/>
<feature type="transmembrane region" description="Helical" evidence="12">
    <location>
        <begin position="328"/>
        <end position="351"/>
    </location>
</feature>
<feature type="compositionally biased region" description="Polar residues" evidence="11">
    <location>
        <begin position="413"/>
        <end position="422"/>
    </location>
</feature>
<dbReference type="PROSITE" id="PS50885">
    <property type="entry name" value="HAMP"/>
    <property type="match status" value="1"/>
</dbReference>
<keyword evidence="16" id="KW-1185">Reference proteome</keyword>
<feature type="compositionally biased region" description="Low complexity" evidence="11">
    <location>
        <begin position="671"/>
        <end position="682"/>
    </location>
</feature>
<name>A0A1G9TEJ9_9BACI</name>
<dbReference type="Gene3D" id="6.10.340.10">
    <property type="match status" value="1"/>
</dbReference>
<keyword evidence="8 10" id="KW-0807">Transducer</keyword>
<evidence type="ECO:0000256" key="4">
    <source>
        <dbReference type="ARBA" id="ARBA00022500"/>
    </source>
</evidence>
<dbReference type="Pfam" id="PF00015">
    <property type="entry name" value="MCPsignal"/>
    <property type="match status" value="1"/>
</dbReference>
<dbReference type="SMART" id="SM00283">
    <property type="entry name" value="MA"/>
    <property type="match status" value="1"/>
</dbReference>
<evidence type="ECO:0000256" key="1">
    <source>
        <dbReference type="ARBA" id="ARBA00004651"/>
    </source>
</evidence>
<dbReference type="Proteomes" id="UP000182347">
    <property type="component" value="Unassembled WGS sequence"/>
</dbReference>
<dbReference type="InterPro" id="IPR003660">
    <property type="entry name" value="HAMP_dom"/>
</dbReference>
<dbReference type="CDD" id="cd11386">
    <property type="entry name" value="MCP_signal"/>
    <property type="match status" value="1"/>
</dbReference>
<evidence type="ECO:0000256" key="2">
    <source>
        <dbReference type="ARBA" id="ARBA00022475"/>
    </source>
</evidence>
<dbReference type="GO" id="GO:0007165">
    <property type="term" value="P:signal transduction"/>
    <property type="evidence" value="ECO:0007669"/>
    <property type="project" value="UniProtKB-KW"/>
</dbReference>
<dbReference type="InterPro" id="IPR029151">
    <property type="entry name" value="Sensor-like_sf"/>
</dbReference>
<dbReference type="Gene3D" id="1.10.287.950">
    <property type="entry name" value="Methyl-accepting chemotaxis protein"/>
    <property type="match status" value="1"/>
</dbReference>
<dbReference type="CDD" id="cd12912">
    <property type="entry name" value="PDC2_MCP_like"/>
    <property type="match status" value="1"/>
</dbReference>
<dbReference type="SUPFAM" id="SSF103190">
    <property type="entry name" value="Sensory domain-like"/>
    <property type="match status" value="1"/>
</dbReference>